<dbReference type="Gene3D" id="3.40.50.620">
    <property type="entry name" value="HUPs"/>
    <property type="match status" value="1"/>
</dbReference>
<gene>
    <name evidence="11 12" type="primary">queC</name>
    <name evidence="12" type="ORF">COV74_01390</name>
</gene>
<dbReference type="Pfam" id="PF06508">
    <property type="entry name" value="QueC"/>
    <property type="match status" value="1"/>
</dbReference>
<evidence type="ECO:0000256" key="9">
    <source>
        <dbReference type="ARBA" id="ARBA00039149"/>
    </source>
</evidence>
<keyword evidence="3 11" id="KW-0479">Metal-binding</keyword>
<evidence type="ECO:0000256" key="6">
    <source>
        <dbReference type="ARBA" id="ARBA00022833"/>
    </source>
</evidence>
<evidence type="ECO:0000256" key="5">
    <source>
        <dbReference type="ARBA" id="ARBA00022785"/>
    </source>
</evidence>
<dbReference type="UniPathway" id="UPA00391"/>
<dbReference type="HAMAP" id="MF_01633">
    <property type="entry name" value="QueC"/>
    <property type="match status" value="1"/>
</dbReference>
<proteinExistence type="inferred from homology"/>
<comment type="pathway">
    <text evidence="1 11">Purine metabolism; 7-cyano-7-deazaguanine biosynthesis.</text>
</comment>
<comment type="catalytic activity">
    <reaction evidence="10 11">
        <text>7-carboxy-7-carbaguanine + NH4(+) + 2 ATP = 7-cyano-7-carbaguanine + 2 AMP + 2 diphosphate + 2 H(+)</text>
        <dbReference type="Rhea" id="RHEA:27982"/>
        <dbReference type="ChEBI" id="CHEBI:15378"/>
        <dbReference type="ChEBI" id="CHEBI:28938"/>
        <dbReference type="ChEBI" id="CHEBI:30616"/>
        <dbReference type="ChEBI" id="CHEBI:33019"/>
        <dbReference type="ChEBI" id="CHEBI:45075"/>
        <dbReference type="ChEBI" id="CHEBI:61036"/>
        <dbReference type="ChEBI" id="CHEBI:456215"/>
        <dbReference type="EC" id="6.3.4.20"/>
    </reaction>
</comment>
<feature type="binding site" evidence="11">
    <location>
        <position position="203"/>
    </location>
    <ligand>
        <name>Zn(2+)</name>
        <dbReference type="ChEBI" id="CHEBI:29105"/>
    </ligand>
</feature>
<evidence type="ECO:0000313" key="13">
    <source>
        <dbReference type="Proteomes" id="UP000230859"/>
    </source>
</evidence>
<organism evidence="12 13">
    <name type="scientific">Candidatus Abzuiibacterium crystallinum</name>
    <dbReference type="NCBI Taxonomy" id="1974748"/>
    <lineage>
        <taxon>Bacteria</taxon>
        <taxon>Pseudomonadati</taxon>
        <taxon>Candidatus Omnitrophota</taxon>
        <taxon>Candidatus Abzuiibacterium</taxon>
    </lineage>
</organism>
<dbReference type="GO" id="GO:0005524">
    <property type="term" value="F:ATP binding"/>
    <property type="evidence" value="ECO:0007669"/>
    <property type="project" value="UniProtKB-UniRule"/>
</dbReference>
<dbReference type="GO" id="GO:0008616">
    <property type="term" value="P:tRNA queuosine(34) biosynthetic process"/>
    <property type="evidence" value="ECO:0007669"/>
    <property type="project" value="UniProtKB-UniRule"/>
</dbReference>
<reference evidence="12 13" key="1">
    <citation type="submission" date="2017-09" db="EMBL/GenBank/DDBJ databases">
        <title>Depth-based differentiation of microbial function through sediment-hosted aquifers and enrichment of novel symbionts in the deep terrestrial subsurface.</title>
        <authorList>
            <person name="Probst A.J."/>
            <person name="Ladd B."/>
            <person name="Jarett J.K."/>
            <person name="Geller-Mcgrath D.E."/>
            <person name="Sieber C.M."/>
            <person name="Emerson J.B."/>
            <person name="Anantharaman K."/>
            <person name="Thomas B.C."/>
            <person name="Malmstrom R."/>
            <person name="Stieglmeier M."/>
            <person name="Klingl A."/>
            <person name="Woyke T."/>
            <person name="Ryan C.M."/>
            <person name="Banfield J.F."/>
        </authorList>
    </citation>
    <scope>NUCLEOTIDE SEQUENCE [LARGE SCALE GENOMIC DNA]</scope>
    <source>
        <strain evidence="12">CG11_big_fil_rev_8_21_14_0_20_45_26</strain>
    </source>
</reference>
<dbReference type="GO" id="GO:0008270">
    <property type="term" value="F:zinc ion binding"/>
    <property type="evidence" value="ECO:0007669"/>
    <property type="project" value="UniProtKB-UniRule"/>
</dbReference>
<evidence type="ECO:0000256" key="8">
    <source>
        <dbReference type="ARBA" id="ARBA00037993"/>
    </source>
</evidence>
<name>A0A2H0LRZ6_9BACT</name>
<evidence type="ECO:0000256" key="11">
    <source>
        <dbReference type="HAMAP-Rule" id="MF_01633"/>
    </source>
</evidence>
<dbReference type="NCBIfam" id="TIGR00364">
    <property type="entry name" value="7-cyano-7-deazaguanine synthase QueC"/>
    <property type="match status" value="1"/>
</dbReference>
<evidence type="ECO:0000256" key="7">
    <source>
        <dbReference type="ARBA" id="ARBA00022840"/>
    </source>
</evidence>
<dbReference type="AlphaFoldDB" id="A0A2H0LRZ6"/>
<accession>A0A2H0LRZ6</accession>
<comment type="cofactor">
    <cofactor evidence="11">
        <name>Zn(2+)</name>
        <dbReference type="ChEBI" id="CHEBI:29105"/>
    </cofactor>
    <text evidence="11">Binds 1 zinc ion per subunit.</text>
</comment>
<dbReference type="PANTHER" id="PTHR42914:SF1">
    <property type="entry name" value="7-CYANO-7-DEAZAGUANINE SYNTHASE"/>
    <property type="match status" value="1"/>
</dbReference>
<evidence type="ECO:0000313" key="12">
    <source>
        <dbReference type="EMBL" id="PIQ87203.1"/>
    </source>
</evidence>
<dbReference type="InterPro" id="IPR018317">
    <property type="entry name" value="QueC"/>
</dbReference>
<sequence length="230" mass="24991">MPDLKAICLLSGGLDSATVLAIAKADGCEVITLTVHYGQLHAKEIESAKTIARYYDVENIYVEVPFQWGGSALTDKTIELPKDRDEATMAQDIPVSYVPARNTVFLSLAASVAEARGAERIYIGANAVDYSGYPDCRPEYFDAFQKMIQQGTKSGVGGCGVQITTPLIHLTKAQIIEKGLRLKVPYELTWSCYAGTETPCQACDACILRAKGFKTLGIQDPLLKLPHVKS</sequence>
<evidence type="ECO:0000256" key="4">
    <source>
        <dbReference type="ARBA" id="ARBA00022741"/>
    </source>
</evidence>
<comment type="similarity">
    <text evidence="8 11">Belongs to the QueC family.</text>
</comment>
<feature type="binding site" evidence="11">
    <location>
        <position position="192"/>
    </location>
    <ligand>
        <name>Zn(2+)</name>
        <dbReference type="ChEBI" id="CHEBI:29105"/>
    </ligand>
</feature>
<keyword evidence="4 11" id="KW-0547">Nucleotide-binding</keyword>
<dbReference type="PANTHER" id="PTHR42914">
    <property type="entry name" value="7-CYANO-7-DEAZAGUANINE SYNTHASE"/>
    <property type="match status" value="1"/>
</dbReference>
<protein>
    <recommendedName>
        <fullName evidence="9 11">7-cyano-7-deazaguanine synthase</fullName>
        <ecNumber evidence="9 11">6.3.4.20</ecNumber>
    </recommendedName>
    <alternativeName>
        <fullName evidence="11">7-cyano-7-carbaguanine synthase</fullName>
    </alternativeName>
    <alternativeName>
        <fullName evidence="11">PreQ(0) synthase</fullName>
    </alternativeName>
    <alternativeName>
        <fullName evidence="11">Queuosine biosynthesis protein QueC</fullName>
    </alternativeName>
</protein>
<dbReference type="EMBL" id="PCVY01000016">
    <property type="protein sequence ID" value="PIQ87203.1"/>
    <property type="molecule type" value="Genomic_DNA"/>
</dbReference>
<comment type="caution">
    <text evidence="12">The sequence shown here is derived from an EMBL/GenBank/DDBJ whole genome shotgun (WGS) entry which is preliminary data.</text>
</comment>
<comment type="function">
    <text evidence="11">Catalyzes the ATP-dependent conversion of 7-carboxy-7-deazaguanine (CDG) to 7-cyano-7-deazaguanine (preQ(0)).</text>
</comment>
<feature type="binding site" evidence="11">
    <location>
        <begin position="10"/>
        <end position="20"/>
    </location>
    <ligand>
        <name>ATP</name>
        <dbReference type="ChEBI" id="CHEBI:30616"/>
    </ligand>
</feature>
<keyword evidence="6 11" id="KW-0862">Zinc</keyword>
<dbReference type="PIRSF" id="PIRSF006293">
    <property type="entry name" value="ExsB"/>
    <property type="match status" value="1"/>
</dbReference>
<evidence type="ECO:0000256" key="2">
    <source>
        <dbReference type="ARBA" id="ARBA00022598"/>
    </source>
</evidence>
<dbReference type="SUPFAM" id="SSF52402">
    <property type="entry name" value="Adenine nucleotide alpha hydrolases-like"/>
    <property type="match status" value="1"/>
</dbReference>
<dbReference type="Proteomes" id="UP000230859">
    <property type="component" value="Unassembled WGS sequence"/>
</dbReference>
<dbReference type="InterPro" id="IPR014729">
    <property type="entry name" value="Rossmann-like_a/b/a_fold"/>
</dbReference>
<evidence type="ECO:0000256" key="10">
    <source>
        <dbReference type="ARBA" id="ARBA00047890"/>
    </source>
</evidence>
<evidence type="ECO:0000256" key="1">
    <source>
        <dbReference type="ARBA" id="ARBA00005061"/>
    </source>
</evidence>
<dbReference type="GO" id="GO:0016879">
    <property type="term" value="F:ligase activity, forming carbon-nitrogen bonds"/>
    <property type="evidence" value="ECO:0007669"/>
    <property type="project" value="UniProtKB-UniRule"/>
</dbReference>
<dbReference type="EC" id="6.3.4.20" evidence="9 11"/>
<keyword evidence="5 11" id="KW-0671">Queuosine biosynthesis</keyword>
<feature type="binding site" evidence="11">
    <location>
        <position position="200"/>
    </location>
    <ligand>
        <name>Zn(2+)</name>
        <dbReference type="ChEBI" id="CHEBI:29105"/>
    </ligand>
</feature>
<evidence type="ECO:0000256" key="3">
    <source>
        <dbReference type="ARBA" id="ARBA00022723"/>
    </source>
</evidence>
<feature type="binding site" evidence="11">
    <location>
        <position position="206"/>
    </location>
    <ligand>
        <name>Zn(2+)</name>
        <dbReference type="ChEBI" id="CHEBI:29105"/>
    </ligand>
</feature>
<dbReference type="CDD" id="cd01995">
    <property type="entry name" value="QueC-like"/>
    <property type="match status" value="1"/>
</dbReference>
<keyword evidence="2 11" id="KW-0436">Ligase</keyword>
<keyword evidence="7 11" id="KW-0067">ATP-binding</keyword>